<evidence type="ECO:0000256" key="1">
    <source>
        <dbReference type="ARBA" id="ARBA00005817"/>
    </source>
</evidence>
<dbReference type="Proteomes" id="UP000652198">
    <property type="component" value="Unassembled WGS sequence"/>
</dbReference>
<comment type="caution">
    <text evidence="5">The sequence shown here is derived from an EMBL/GenBank/DDBJ whole genome shotgun (WGS) entry which is preliminary data.</text>
</comment>
<dbReference type="PIRSF" id="PIRSF000089">
    <property type="entry name" value="Electra_flavoP_a"/>
    <property type="match status" value="1"/>
</dbReference>
<dbReference type="SUPFAM" id="SSF52402">
    <property type="entry name" value="Adenine nucleotide alpha hydrolases-like"/>
    <property type="match status" value="1"/>
</dbReference>
<dbReference type="Pfam" id="PF01012">
    <property type="entry name" value="ETF"/>
    <property type="match status" value="1"/>
</dbReference>
<evidence type="ECO:0000259" key="3">
    <source>
        <dbReference type="Pfam" id="PF00766"/>
    </source>
</evidence>
<name>A0ABX2BRD0_9BURK</name>
<dbReference type="InterPro" id="IPR029035">
    <property type="entry name" value="DHS-like_NAD/FAD-binding_dom"/>
</dbReference>
<dbReference type="Pfam" id="PF00766">
    <property type="entry name" value="ETF_alpha"/>
    <property type="match status" value="1"/>
</dbReference>
<gene>
    <name evidence="5" type="ORF">GNZ12_19520</name>
</gene>
<feature type="domain" description="Electron transfer flavoprotein alpha subunit C-terminal" evidence="3">
    <location>
        <begin position="221"/>
        <end position="299"/>
    </location>
</feature>
<accession>A0ABX2BRD0</accession>
<dbReference type="EMBL" id="WOEY01000078">
    <property type="protein sequence ID" value="NPT43457.1"/>
    <property type="molecule type" value="Genomic_DNA"/>
</dbReference>
<dbReference type="Gene3D" id="3.40.50.620">
    <property type="entry name" value="HUPs"/>
    <property type="match status" value="1"/>
</dbReference>
<keyword evidence="2" id="KW-0813">Transport</keyword>
<reference evidence="5 6" key="1">
    <citation type="submission" date="2019-11" db="EMBL/GenBank/DDBJ databases">
        <title>Metabolism of dissolved organic matter in forest soils.</title>
        <authorList>
            <person name="Cyle K.T."/>
            <person name="Wilhelm R.C."/>
            <person name="Martinez C.E."/>
        </authorList>
    </citation>
    <scope>NUCLEOTIDE SEQUENCE [LARGE SCALE GENOMIC DNA]</scope>
    <source>
        <strain evidence="5 6">1N</strain>
    </source>
</reference>
<evidence type="ECO:0000259" key="4">
    <source>
        <dbReference type="Pfam" id="PF01012"/>
    </source>
</evidence>
<protein>
    <submittedName>
        <fullName evidence="5">Electron transfer flavoprotein subunit alpha/FixB family protein</fullName>
    </submittedName>
</protein>
<evidence type="ECO:0000313" key="5">
    <source>
        <dbReference type="EMBL" id="NPT43457.1"/>
    </source>
</evidence>
<evidence type="ECO:0000313" key="6">
    <source>
        <dbReference type="Proteomes" id="UP000652198"/>
    </source>
</evidence>
<dbReference type="InterPro" id="IPR014729">
    <property type="entry name" value="Rossmann-like_a/b/a_fold"/>
</dbReference>
<comment type="similarity">
    <text evidence="1">Belongs to the ETF alpha-subunit/FixB family.</text>
</comment>
<dbReference type="PANTHER" id="PTHR43153">
    <property type="entry name" value="ELECTRON TRANSFER FLAVOPROTEIN ALPHA"/>
    <property type="match status" value="1"/>
</dbReference>
<dbReference type="InterPro" id="IPR014730">
    <property type="entry name" value="ETF_a/b_N"/>
</dbReference>
<keyword evidence="2" id="KW-0249">Electron transport</keyword>
<dbReference type="InterPro" id="IPR001308">
    <property type="entry name" value="ETF_a/FixB"/>
</dbReference>
<dbReference type="InterPro" id="IPR014731">
    <property type="entry name" value="ETF_asu_C"/>
</dbReference>
<dbReference type="PANTHER" id="PTHR43153:SF1">
    <property type="entry name" value="ELECTRON TRANSFER FLAVOPROTEIN SUBUNIT ALPHA, MITOCHONDRIAL"/>
    <property type="match status" value="1"/>
</dbReference>
<proteinExistence type="inferred from homology"/>
<evidence type="ECO:0000256" key="2">
    <source>
        <dbReference type="ARBA" id="ARBA00022982"/>
    </source>
</evidence>
<dbReference type="SUPFAM" id="SSF52467">
    <property type="entry name" value="DHS-like NAD/FAD-binding domain"/>
    <property type="match status" value="1"/>
</dbReference>
<organism evidence="5 6">
    <name type="scientific">Paraburkholderia solitsugae</name>
    <dbReference type="NCBI Taxonomy" id="2675748"/>
    <lineage>
        <taxon>Bacteria</taxon>
        <taxon>Pseudomonadati</taxon>
        <taxon>Pseudomonadota</taxon>
        <taxon>Betaproteobacteria</taxon>
        <taxon>Burkholderiales</taxon>
        <taxon>Burkholderiaceae</taxon>
        <taxon>Paraburkholderia</taxon>
    </lineage>
</organism>
<feature type="domain" description="Electron transfer flavoprotein alpha/beta-subunit N-terminal" evidence="4">
    <location>
        <begin position="18"/>
        <end position="189"/>
    </location>
</feature>
<sequence length="350" mass="36343">MYGQPNVTPSPTPRVIALLIAERDDAHELARHAEDVLNETFARAPAQAGPPDVLAVCVTRRYDPQLVESLLRLALRTIVAVTVPDLRAPVQAADLASVLERTLAAQALGPHDFVCAPASALGEEVAGRLAAACGGVAFGRIQQFGFDHPGAHAHRTVFGGRASVRVQARTGPWFGGLRAQPGSANKPSAVPGATVLREEASVPHDADEITLLPADAGRRPVETARVVVSGGRGMQGAEGFALLEQLATRLDGAVGGSLPAVDAGWVPVTHQVGQSGKFVSPEVYVAVGISGTPQHLAGIGSATRIVAINNDEDADIFRAADLGIVADWHTFVPALIARIDAARCADAGSR</sequence>
<dbReference type="Gene3D" id="3.40.50.1220">
    <property type="entry name" value="TPP-binding domain"/>
    <property type="match status" value="1"/>
</dbReference>
<keyword evidence="6" id="KW-1185">Reference proteome</keyword>